<dbReference type="PANTHER" id="PTHR45973">
    <property type="entry name" value="PROTEIN PHOSPHATASE 1 REGULATORY SUBUNIT SDS22-RELATED"/>
    <property type="match status" value="1"/>
</dbReference>
<dbReference type="Pfam" id="PF12799">
    <property type="entry name" value="LRR_4"/>
    <property type="match status" value="1"/>
</dbReference>
<keyword evidence="6" id="KW-1185">Reference proteome</keyword>
<dbReference type="Proteomes" id="UP000678393">
    <property type="component" value="Unassembled WGS sequence"/>
</dbReference>
<dbReference type="InterPro" id="IPR032675">
    <property type="entry name" value="LRR_dom_sf"/>
</dbReference>
<dbReference type="FunFam" id="3.80.10.10:FF:000323">
    <property type="entry name" value="Leucine-rich repeat-containing protein 49 isoform 1"/>
    <property type="match status" value="1"/>
</dbReference>
<dbReference type="Pfam" id="PF14580">
    <property type="entry name" value="LRR_9"/>
    <property type="match status" value="1"/>
</dbReference>
<name>A0A8S3YP91_9EUPU</name>
<dbReference type="OrthoDB" id="1939344at2759"/>
<feature type="region of interest" description="Disordered" evidence="4">
    <location>
        <begin position="420"/>
        <end position="455"/>
    </location>
</feature>
<evidence type="ECO:0000256" key="2">
    <source>
        <dbReference type="ARBA" id="ARBA00022737"/>
    </source>
</evidence>
<keyword evidence="3" id="KW-0175">Coiled coil</keyword>
<keyword evidence="1" id="KW-0433">Leucine-rich repeat</keyword>
<proteinExistence type="predicted"/>
<protein>
    <recommendedName>
        <fullName evidence="7">Leucine-rich repeat-containing protein 49</fullName>
    </recommendedName>
</protein>
<evidence type="ECO:0000256" key="3">
    <source>
        <dbReference type="SAM" id="Coils"/>
    </source>
</evidence>
<dbReference type="InterPro" id="IPR001611">
    <property type="entry name" value="Leu-rich_rpt"/>
</dbReference>
<organism evidence="5 6">
    <name type="scientific">Candidula unifasciata</name>
    <dbReference type="NCBI Taxonomy" id="100452"/>
    <lineage>
        <taxon>Eukaryota</taxon>
        <taxon>Metazoa</taxon>
        <taxon>Spiralia</taxon>
        <taxon>Lophotrochozoa</taxon>
        <taxon>Mollusca</taxon>
        <taxon>Gastropoda</taxon>
        <taxon>Heterobranchia</taxon>
        <taxon>Euthyneura</taxon>
        <taxon>Panpulmonata</taxon>
        <taxon>Eupulmonata</taxon>
        <taxon>Stylommatophora</taxon>
        <taxon>Helicina</taxon>
        <taxon>Helicoidea</taxon>
        <taxon>Geomitridae</taxon>
        <taxon>Candidula</taxon>
    </lineage>
</organism>
<evidence type="ECO:0000313" key="6">
    <source>
        <dbReference type="Proteomes" id="UP000678393"/>
    </source>
</evidence>
<evidence type="ECO:0008006" key="7">
    <source>
        <dbReference type="Google" id="ProtNLM"/>
    </source>
</evidence>
<comment type="caution">
    <text evidence="5">The sequence shown here is derived from an EMBL/GenBank/DDBJ whole genome shotgun (WGS) entry which is preliminary data.</text>
</comment>
<sequence>MRRFPQQQVNDFQLNNFAEKIPIHLRNSKKSVAPSAVFSSDLGPQGLLQDEDEAGSHGGSAHVHGITKHHKSMTFLPGDRVTFTENPLVPGIPIVYRTQEERASNPDRLNLDRRKLTVCPILEGEEQLRLLNYQHNFITQIQHLASLKRLIFLDLYDNHVEEISGLSSLKSLRVLMLGRNRIKKIQNVEALVKLDVLDLHGNQISKIENLSHLSELRVLNLAGNLITHVADVRGMYSLAELNLRRNRIQTVTEINTLPNLQRLFLSFNDIASFEDIQSLGDSVSLSEITLDSNPLCQDCNYRQTVLRCMQQLKQLDMKNISEEERRVALVMARKEEEKRRELNKIAILKEKRRVAISNARRQWETMQVSVPHSGRLLKMNQGITELYANHIGSVPNTELVSPFAGEVDSLELESFTSDLRSRPDSAYSTVTDTESPVDDGPRERVKSASRKREAKYLQRNNGGAGDAGMISSSTIIGDSLNMLEQIEGDTLSLYGSQSLEAFDRNWGIQAAGVVTVIIFKFIDFDAIVRQLPKIRVRFPATQTLIFCSTNIHSLQQINALALVRRLDNLTIDLDGNPVTKFTLWRLYALFRLAHFALKKINDIEVSSSDMVSAEKLFGPLSRVAHTQLPQYRLLSLTGDSKRKQAFVEGKKLVDMGKAMADKSQMEWIGRASLGYMPTESKH</sequence>
<dbReference type="Gene3D" id="3.80.10.10">
    <property type="entry name" value="Ribonuclease Inhibitor"/>
    <property type="match status" value="2"/>
</dbReference>
<dbReference type="InterPro" id="IPR025875">
    <property type="entry name" value="Leu-rich_rpt_4"/>
</dbReference>
<evidence type="ECO:0000313" key="5">
    <source>
        <dbReference type="EMBL" id="CAG5118268.1"/>
    </source>
</evidence>
<dbReference type="PROSITE" id="PS51450">
    <property type="entry name" value="LRR"/>
    <property type="match status" value="7"/>
</dbReference>
<dbReference type="SMART" id="SM00369">
    <property type="entry name" value="LRR_TYP"/>
    <property type="match status" value="4"/>
</dbReference>
<feature type="region of interest" description="Disordered" evidence="4">
    <location>
        <begin position="43"/>
        <end position="66"/>
    </location>
</feature>
<accession>A0A8S3YP91</accession>
<feature type="coiled-coil region" evidence="3">
    <location>
        <begin position="320"/>
        <end position="351"/>
    </location>
</feature>
<evidence type="ECO:0000256" key="4">
    <source>
        <dbReference type="SAM" id="MobiDB-lite"/>
    </source>
</evidence>
<evidence type="ECO:0000256" key="1">
    <source>
        <dbReference type="ARBA" id="ARBA00022614"/>
    </source>
</evidence>
<feature type="non-terminal residue" evidence="5">
    <location>
        <position position="682"/>
    </location>
</feature>
<reference evidence="5" key="1">
    <citation type="submission" date="2021-04" db="EMBL/GenBank/DDBJ databases">
        <authorList>
            <consortium name="Molecular Ecology Group"/>
        </authorList>
    </citation>
    <scope>NUCLEOTIDE SEQUENCE</scope>
</reference>
<gene>
    <name evidence="5" type="ORF">CUNI_LOCUS3826</name>
</gene>
<dbReference type="SMART" id="SM00365">
    <property type="entry name" value="LRR_SD22"/>
    <property type="match status" value="5"/>
</dbReference>
<dbReference type="PANTHER" id="PTHR45973:SF8">
    <property type="entry name" value="LEUCINE-RICH REPEAT-CONTAINING PROTEIN 49"/>
    <property type="match status" value="1"/>
</dbReference>
<keyword evidence="2" id="KW-0677">Repeat</keyword>
<dbReference type="SUPFAM" id="SSF52058">
    <property type="entry name" value="L domain-like"/>
    <property type="match status" value="1"/>
</dbReference>
<dbReference type="EMBL" id="CAJHNH020000524">
    <property type="protein sequence ID" value="CAG5118268.1"/>
    <property type="molecule type" value="Genomic_DNA"/>
</dbReference>
<dbReference type="InterPro" id="IPR003591">
    <property type="entry name" value="Leu-rich_rpt_typical-subtyp"/>
</dbReference>
<dbReference type="InterPro" id="IPR050576">
    <property type="entry name" value="Cilia_flagella_integrity"/>
</dbReference>
<dbReference type="AlphaFoldDB" id="A0A8S3YP91"/>
<feature type="compositionally biased region" description="Basic and acidic residues" evidence="4">
    <location>
        <begin position="439"/>
        <end position="455"/>
    </location>
</feature>